<accession>A0A9W6ESU8</accession>
<organism evidence="2 3">
    <name type="scientific">Philodulcilactobacillus myokoensis</name>
    <dbReference type="NCBI Taxonomy" id="2929573"/>
    <lineage>
        <taxon>Bacteria</taxon>
        <taxon>Bacillati</taxon>
        <taxon>Bacillota</taxon>
        <taxon>Bacilli</taxon>
        <taxon>Lactobacillales</taxon>
        <taxon>Lactobacillaceae</taxon>
        <taxon>Philodulcilactobacillus</taxon>
    </lineage>
</organism>
<dbReference type="Proteomes" id="UP001144204">
    <property type="component" value="Unassembled WGS sequence"/>
</dbReference>
<evidence type="ECO:0000313" key="3">
    <source>
        <dbReference type="Proteomes" id="UP001144204"/>
    </source>
</evidence>
<sequence>MRKCHPNGVQGHRPISAKKNKKREKEVQSLQKFLRQKPAK</sequence>
<protein>
    <submittedName>
        <fullName evidence="2">Uncharacterized protein</fullName>
    </submittedName>
</protein>
<name>A0A9W6ESU8_9LACO</name>
<comment type="caution">
    <text evidence="2">The sequence shown here is derived from an EMBL/GenBank/DDBJ whole genome shotgun (WGS) entry which is preliminary data.</text>
</comment>
<gene>
    <name evidence="2" type="ORF">WR164_04880</name>
</gene>
<dbReference type="EMBL" id="BRPL01000002">
    <property type="protein sequence ID" value="GLB46509.1"/>
    <property type="molecule type" value="Genomic_DNA"/>
</dbReference>
<dbReference type="RefSeq" id="WP_286135976.1">
    <property type="nucleotide sequence ID" value="NZ_BRPL01000002.1"/>
</dbReference>
<keyword evidence="3" id="KW-1185">Reference proteome</keyword>
<reference evidence="2" key="2">
    <citation type="journal article" date="2023" name="PLoS ONE">
        <title>Philodulcilactobacillus myokoensis gen. nov., sp. nov., a fructophilic, acidophilic, and agar-phobic lactic acid bacterium isolated from fermented vegetable extracts.</title>
        <authorList>
            <person name="Kouya T."/>
            <person name="Ishiyama Y."/>
            <person name="Ohashi S."/>
            <person name="Kumakubo R."/>
            <person name="Yamazaki T."/>
            <person name="Otaki T."/>
        </authorList>
    </citation>
    <scope>NUCLEOTIDE SEQUENCE</scope>
    <source>
        <strain evidence="2">WR16-4</strain>
    </source>
</reference>
<evidence type="ECO:0000256" key="1">
    <source>
        <dbReference type="SAM" id="MobiDB-lite"/>
    </source>
</evidence>
<feature type="region of interest" description="Disordered" evidence="1">
    <location>
        <begin position="1"/>
        <end position="40"/>
    </location>
</feature>
<proteinExistence type="predicted"/>
<evidence type="ECO:0000313" key="2">
    <source>
        <dbReference type="EMBL" id="GLB46509.1"/>
    </source>
</evidence>
<dbReference type="AlphaFoldDB" id="A0A9W6ESU8"/>
<reference evidence="2" key="1">
    <citation type="submission" date="2022-07" db="EMBL/GenBank/DDBJ databases">
        <authorList>
            <person name="Kouya T."/>
            <person name="Ishiyama Y."/>
        </authorList>
    </citation>
    <scope>NUCLEOTIDE SEQUENCE</scope>
    <source>
        <strain evidence="2">WR16-4</strain>
    </source>
</reference>